<dbReference type="Pfam" id="PF03121">
    <property type="entry name" value="Herpes_UL52"/>
    <property type="match status" value="1"/>
</dbReference>
<dbReference type="InterPro" id="IPR044917">
    <property type="entry name" value="PRIMPOL"/>
</dbReference>
<evidence type="ECO:0000256" key="3">
    <source>
        <dbReference type="ARBA" id="ARBA00044768"/>
    </source>
</evidence>
<evidence type="ECO:0000256" key="5">
    <source>
        <dbReference type="SAM" id="MobiDB-lite"/>
    </source>
</evidence>
<accession>G0TW31</accession>
<dbReference type="GO" id="GO:0031297">
    <property type="term" value="P:replication fork processing"/>
    <property type="evidence" value="ECO:0007669"/>
    <property type="project" value="TreeGrafter"/>
</dbReference>
<comment type="catalytic activity">
    <reaction evidence="4">
        <text>DNA(n) + a 2'-deoxyribonucleoside 5'-triphosphate = DNA(n+1) + diphosphate</text>
        <dbReference type="Rhea" id="RHEA:22508"/>
        <dbReference type="Rhea" id="RHEA-COMP:17339"/>
        <dbReference type="Rhea" id="RHEA-COMP:17340"/>
        <dbReference type="ChEBI" id="CHEBI:33019"/>
        <dbReference type="ChEBI" id="CHEBI:61560"/>
        <dbReference type="ChEBI" id="CHEBI:173112"/>
        <dbReference type="EC" id="2.7.7.7"/>
    </reaction>
    <physiologicalReaction direction="left-to-right" evidence="4">
        <dbReference type="Rhea" id="RHEA:22509"/>
    </physiologicalReaction>
</comment>
<proteinExistence type="predicted"/>
<comment type="catalytic activity">
    <reaction evidence="2">
        <text>ssDNA + n NTP = ssDNA/pppN(pN)n-1 hybrid + (n-1) diphosphate.</text>
        <dbReference type="EC" id="2.7.7.102"/>
    </reaction>
</comment>
<dbReference type="GO" id="GO:0005634">
    <property type="term" value="C:nucleus"/>
    <property type="evidence" value="ECO:0007669"/>
    <property type="project" value="TreeGrafter"/>
</dbReference>
<evidence type="ECO:0000256" key="1">
    <source>
        <dbReference type="ARBA" id="ARBA00026139"/>
    </source>
</evidence>
<feature type="region of interest" description="Disordered" evidence="5">
    <location>
        <begin position="73"/>
        <end position="101"/>
    </location>
</feature>
<dbReference type="GO" id="GO:0009411">
    <property type="term" value="P:response to UV"/>
    <property type="evidence" value="ECO:0007669"/>
    <property type="project" value="TreeGrafter"/>
</dbReference>
<dbReference type="PANTHER" id="PTHR31399">
    <property type="entry name" value="DNA-DIRECTED PRIMASE / POLYMERASE PROTEIN"/>
    <property type="match status" value="1"/>
</dbReference>
<dbReference type="EMBL" id="HE573021">
    <property type="protein sequence ID" value="CCC48147.1"/>
    <property type="molecule type" value="Genomic_DNA"/>
</dbReference>
<dbReference type="GO" id="GO:0005759">
    <property type="term" value="C:mitochondrial matrix"/>
    <property type="evidence" value="ECO:0007669"/>
    <property type="project" value="TreeGrafter"/>
</dbReference>
<organism evidence="6">
    <name type="scientific">Trypanosoma vivax (strain Y486)</name>
    <dbReference type="NCBI Taxonomy" id="1055687"/>
    <lineage>
        <taxon>Eukaryota</taxon>
        <taxon>Discoba</taxon>
        <taxon>Euglenozoa</taxon>
        <taxon>Kinetoplastea</taxon>
        <taxon>Metakinetoplastina</taxon>
        <taxon>Trypanosomatida</taxon>
        <taxon>Trypanosomatidae</taxon>
        <taxon>Trypanosoma</taxon>
        <taxon>Duttonella</taxon>
    </lineage>
</organism>
<dbReference type="EC" id="2.7.7.102" evidence="3"/>
<dbReference type="GO" id="GO:0042276">
    <property type="term" value="P:error-prone translesion synthesis"/>
    <property type="evidence" value="ECO:0007669"/>
    <property type="project" value="InterPro"/>
</dbReference>
<evidence type="ECO:0000256" key="2">
    <source>
        <dbReference type="ARBA" id="ARBA00044677"/>
    </source>
</evidence>
<gene>
    <name evidence="6" type="ORF">TVY486_0503480</name>
</gene>
<reference evidence="6" key="1">
    <citation type="journal article" date="2012" name="Proc. Natl. Acad. Sci. U.S.A.">
        <title>Antigenic diversity is generated by distinct evolutionary mechanisms in African trypanosome species.</title>
        <authorList>
            <person name="Jackson A.P."/>
            <person name="Berry A."/>
            <person name="Aslett M."/>
            <person name="Allison H.C."/>
            <person name="Burton P."/>
            <person name="Vavrova-Anderson J."/>
            <person name="Brown R."/>
            <person name="Browne H."/>
            <person name="Corton N."/>
            <person name="Hauser H."/>
            <person name="Gamble J."/>
            <person name="Gilderthorp R."/>
            <person name="Marcello L."/>
            <person name="McQuillan J."/>
            <person name="Otto T.D."/>
            <person name="Quail M.A."/>
            <person name="Sanders M.J."/>
            <person name="van Tonder A."/>
            <person name="Ginger M.L."/>
            <person name="Field M.C."/>
            <person name="Barry J.D."/>
            <person name="Hertz-Fowler C."/>
            <person name="Berriman M."/>
        </authorList>
    </citation>
    <scope>NUCLEOTIDE SEQUENCE</scope>
    <source>
        <strain evidence="6">Y486</strain>
    </source>
</reference>
<feature type="compositionally biased region" description="Basic and acidic residues" evidence="5">
    <location>
        <begin position="90"/>
        <end position="101"/>
    </location>
</feature>
<dbReference type="AlphaFoldDB" id="G0TW31"/>
<dbReference type="GO" id="GO:0003887">
    <property type="term" value="F:DNA-directed DNA polymerase activity"/>
    <property type="evidence" value="ECO:0007669"/>
    <property type="project" value="UniProtKB-EC"/>
</dbReference>
<evidence type="ECO:0000256" key="4">
    <source>
        <dbReference type="ARBA" id="ARBA00047303"/>
    </source>
</evidence>
<dbReference type="GO" id="GO:0003682">
    <property type="term" value="F:chromatin binding"/>
    <property type="evidence" value="ECO:0007669"/>
    <property type="project" value="TreeGrafter"/>
</dbReference>
<dbReference type="GO" id="GO:0006264">
    <property type="term" value="P:mitochondrial DNA replication"/>
    <property type="evidence" value="ECO:0007669"/>
    <property type="project" value="TreeGrafter"/>
</dbReference>
<protein>
    <recommendedName>
        <fullName evidence="1">DNA-directed primase/polymerase protein</fullName>
        <ecNumber evidence="3">2.7.7.102</ecNumber>
    </recommendedName>
</protein>
<dbReference type="PANTHER" id="PTHR31399:SF0">
    <property type="entry name" value="DNA-DIRECTED PRIMASE_POLYMERASE PROTEIN"/>
    <property type="match status" value="1"/>
</dbReference>
<name>G0TW31_TRYVY</name>
<dbReference type="VEuPathDB" id="TriTrypDB:TvY486_0503480"/>
<evidence type="ECO:0000313" key="6">
    <source>
        <dbReference type="EMBL" id="CCC48147.1"/>
    </source>
</evidence>
<sequence>MLWCRATFVKHFGEEELRVFPTQQQMFDFIDLSNKLEAAQGKGKRWLPFSIEFPSEEEVVHQLASRSIRALGPGKAGVERPSLFRKRSAKRDSSPDSGELRRPRCVVRGELSVWYGETPLSMQSRMFLAATANGLARVMCDIEPAQLHLYEVIREGMPCHLYLDVERERDYSAWHVMGDLVGSSDISCTEDSNSDSGEIEICNAHECKSVPLYRAALAKATWRPPRCCPWDCGLRADNTSTSVVLLRELGTFIRSKYPDLLTALGESKSLADVRLELVGLRRGLGTGREAGSDVVSSFSQSPSPLSLLCLLVVERAPAKKLDPMMLFFTSLITLPIGHRKFFVLPGMPSDPCGQPKVVDIKWHNIDVGIDAESAATDFSQTDMKERLKTLVEHITREWNIAGGADCHVVSVRYHGERSLVMTLGGSRYCGNVGRQHRSNGVYITVDLEHRTWAQKCFDPDCGKYRGPYKTIPADIFVPPPLGWKKCIETGYAAALTSHAALRTVFRPARLEREGNTG</sequence>